<feature type="compositionally biased region" description="Basic and acidic residues" evidence="1">
    <location>
        <begin position="13"/>
        <end position="25"/>
    </location>
</feature>
<proteinExistence type="predicted"/>
<reference evidence="2" key="1">
    <citation type="submission" date="2020-05" db="EMBL/GenBank/DDBJ databases">
        <authorList>
            <person name="Chiriac C."/>
            <person name="Salcher M."/>
            <person name="Ghai R."/>
            <person name="Kavagutti S V."/>
        </authorList>
    </citation>
    <scope>NUCLEOTIDE SEQUENCE</scope>
</reference>
<organism evidence="2">
    <name type="scientific">uncultured Caudovirales phage</name>
    <dbReference type="NCBI Taxonomy" id="2100421"/>
    <lineage>
        <taxon>Viruses</taxon>
        <taxon>Duplodnaviria</taxon>
        <taxon>Heunggongvirae</taxon>
        <taxon>Uroviricota</taxon>
        <taxon>Caudoviricetes</taxon>
        <taxon>Peduoviridae</taxon>
        <taxon>Maltschvirus</taxon>
        <taxon>Maltschvirus maltsch</taxon>
    </lineage>
</organism>
<sequence length="89" mass="9729">MAYDNSNSGFLARNDKKQSDKHPDFRGAATVAGTEYWLSGWVKEGKPGSKMAGQKFFSLSLTPKDEMAKPAPAPVKAVVMDDFSDDIPF</sequence>
<gene>
    <name evidence="2" type="ORF">UFOVP1304_15</name>
</gene>
<evidence type="ECO:0000313" key="2">
    <source>
        <dbReference type="EMBL" id="CAB4197141.1"/>
    </source>
</evidence>
<feature type="region of interest" description="Disordered" evidence="1">
    <location>
        <begin position="1"/>
        <end position="25"/>
    </location>
</feature>
<protein>
    <submittedName>
        <fullName evidence="2">Uncharacterized protein</fullName>
    </submittedName>
</protein>
<evidence type="ECO:0000256" key="1">
    <source>
        <dbReference type="SAM" id="MobiDB-lite"/>
    </source>
</evidence>
<accession>A0A6J5RUB1</accession>
<dbReference type="EMBL" id="LR797253">
    <property type="protein sequence ID" value="CAB4197141.1"/>
    <property type="molecule type" value="Genomic_DNA"/>
</dbReference>
<name>A0A6J5RUB1_9CAUD</name>